<protein>
    <submittedName>
        <fullName evidence="3">Ovule protein</fullName>
    </submittedName>
</protein>
<proteinExistence type="predicted"/>
<gene>
    <name evidence="1" type="ORF">EVEC_LOCUS1608</name>
</gene>
<dbReference type="Proteomes" id="UP000274131">
    <property type="component" value="Unassembled WGS sequence"/>
</dbReference>
<dbReference type="AlphaFoldDB" id="A0A0N4UWM5"/>
<evidence type="ECO:0000313" key="2">
    <source>
        <dbReference type="Proteomes" id="UP000274131"/>
    </source>
</evidence>
<organism evidence="3">
    <name type="scientific">Enterobius vermicularis</name>
    <name type="common">Human pinworm</name>
    <dbReference type="NCBI Taxonomy" id="51028"/>
    <lineage>
        <taxon>Eukaryota</taxon>
        <taxon>Metazoa</taxon>
        <taxon>Ecdysozoa</taxon>
        <taxon>Nematoda</taxon>
        <taxon>Chromadorea</taxon>
        <taxon>Rhabditida</taxon>
        <taxon>Spirurina</taxon>
        <taxon>Oxyuridomorpha</taxon>
        <taxon>Oxyuroidea</taxon>
        <taxon>Oxyuridae</taxon>
        <taxon>Enterobius</taxon>
    </lineage>
</organism>
<evidence type="ECO:0000313" key="3">
    <source>
        <dbReference type="WBParaSite" id="EVEC_0000190001-mRNA-1"/>
    </source>
</evidence>
<evidence type="ECO:0000313" key="1">
    <source>
        <dbReference type="EMBL" id="VDD86465.1"/>
    </source>
</evidence>
<name>A0A0N4UWM5_ENTVE</name>
<reference evidence="3" key="1">
    <citation type="submission" date="2017-02" db="UniProtKB">
        <authorList>
            <consortium name="WormBaseParasite"/>
        </authorList>
    </citation>
    <scope>IDENTIFICATION</scope>
</reference>
<dbReference type="EMBL" id="UXUI01007237">
    <property type="protein sequence ID" value="VDD86465.1"/>
    <property type="molecule type" value="Genomic_DNA"/>
</dbReference>
<keyword evidence="2" id="KW-1185">Reference proteome</keyword>
<dbReference type="WBParaSite" id="EVEC_0000190001-mRNA-1">
    <property type="protein sequence ID" value="EVEC_0000190001-mRNA-1"/>
    <property type="gene ID" value="EVEC_0000190001"/>
</dbReference>
<reference evidence="1 2" key="2">
    <citation type="submission" date="2018-10" db="EMBL/GenBank/DDBJ databases">
        <authorList>
            <consortium name="Pathogen Informatics"/>
        </authorList>
    </citation>
    <scope>NUCLEOTIDE SEQUENCE [LARGE SCALE GENOMIC DNA]</scope>
</reference>
<sequence length="100" mass="11798">MESSSEEIRLVWQFEIKFIFIKGFVVNMQFIHTTLRNSVVRPYRQNLFRAVPNYALSLKKQHRSKAAKKMVHSALRASKNLVIFGSLRTESRLRFFLHAT</sequence>
<accession>A0A0N4UWM5</accession>